<sequence length="45" mass="5051">MKLHGFFLLSIIRFVAPAASCTRPSFSLCQVLLSCSLHLRSFRPV</sequence>
<proteinExistence type="predicted"/>
<keyword evidence="3" id="KW-1185">Reference proteome</keyword>
<dbReference type="AlphaFoldDB" id="A0A553R2N7"/>
<dbReference type="EMBL" id="SRMA01025296">
    <property type="protein sequence ID" value="TRY96448.1"/>
    <property type="molecule type" value="Genomic_DNA"/>
</dbReference>
<organism evidence="2 3">
    <name type="scientific">Danionella cerebrum</name>
    <dbReference type="NCBI Taxonomy" id="2873325"/>
    <lineage>
        <taxon>Eukaryota</taxon>
        <taxon>Metazoa</taxon>
        <taxon>Chordata</taxon>
        <taxon>Craniata</taxon>
        <taxon>Vertebrata</taxon>
        <taxon>Euteleostomi</taxon>
        <taxon>Actinopterygii</taxon>
        <taxon>Neopterygii</taxon>
        <taxon>Teleostei</taxon>
        <taxon>Ostariophysi</taxon>
        <taxon>Cypriniformes</taxon>
        <taxon>Danionidae</taxon>
        <taxon>Danioninae</taxon>
        <taxon>Danionella</taxon>
    </lineage>
</organism>
<dbReference type="Proteomes" id="UP000316079">
    <property type="component" value="Unassembled WGS sequence"/>
</dbReference>
<accession>A0A553R2N7</accession>
<evidence type="ECO:0000313" key="2">
    <source>
        <dbReference type="EMBL" id="TRY96448.1"/>
    </source>
</evidence>
<comment type="caution">
    <text evidence="2">The sequence shown here is derived from an EMBL/GenBank/DDBJ whole genome shotgun (WGS) entry which is preliminary data.</text>
</comment>
<protein>
    <submittedName>
        <fullName evidence="2">Uncharacterized protein</fullName>
    </submittedName>
</protein>
<evidence type="ECO:0000313" key="3">
    <source>
        <dbReference type="Proteomes" id="UP000316079"/>
    </source>
</evidence>
<evidence type="ECO:0000256" key="1">
    <source>
        <dbReference type="SAM" id="SignalP"/>
    </source>
</evidence>
<feature type="chain" id="PRO_5021849051" evidence="1">
    <location>
        <begin position="22"/>
        <end position="45"/>
    </location>
</feature>
<feature type="signal peptide" evidence="1">
    <location>
        <begin position="1"/>
        <end position="21"/>
    </location>
</feature>
<dbReference type="OrthoDB" id="6149480at2759"/>
<gene>
    <name evidence="2" type="ORF">DNTS_027524</name>
</gene>
<name>A0A553R2N7_9TELE</name>
<reference evidence="2 3" key="1">
    <citation type="journal article" date="2019" name="Sci. Data">
        <title>Hybrid genome assembly and annotation of Danionella translucida.</title>
        <authorList>
            <person name="Kadobianskyi M."/>
            <person name="Schulze L."/>
            <person name="Schuelke M."/>
            <person name="Judkewitz B."/>
        </authorList>
    </citation>
    <scope>NUCLEOTIDE SEQUENCE [LARGE SCALE GENOMIC DNA]</scope>
    <source>
        <strain evidence="2 3">Bolton</strain>
    </source>
</reference>
<dbReference type="PROSITE" id="PS51257">
    <property type="entry name" value="PROKAR_LIPOPROTEIN"/>
    <property type="match status" value="1"/>
</dbReference>
<keyword evidence="1" id="KW-0732">Signal</keyword>